<dbReference type="RefSeq" id="WP_013085162.1">
    <property type="nucleotide sequence ID" value="NZ_BCVB01000008.1"/>
</dbReference>
<dbReference type="AlphaFoldDB" id="A0A0B6AMJ3"/>
<dbReference type="InterPro" id="IPR019642">
    <property type="entry name" value="DUF2507"/>
</dbReference>
<dbReference type="SUPFAM" id="SSF111126">
    <property type="entry name" value="Ligand-binding domain in the NO signalling and Golgi transport"/>
    <property type="match status" value="1"/>
</dbReference>
<dbReference type="HOGENOM" id="CLU_099404_0_0_9"/>
<accession>A0A0B6AMJ3</accession>
<evidence type="ECO:0000313" key="2">
    <source>
        <dbReference type="Proteomes" id="UP000031829"/>
    </source>
</evidence>
<gene>
    <name evidence="1" type="ORF">BG04_1717</name>
</gene>
<dbReference type="Gene3D" id="3.30.1380.20">
    <property type="entry name" value="Trafficking protein particle complex subunit 3"/>
    <property type="match status" value="1"/>
</dbReference>
<dbReference type="Proteomes" id="UP000031829">
    <property type="component" value="Chromosome"/>
</dbReference>
<protein>
    <recommendedName>
        <fullName evidence="3">DUF2507 domain-containing protein</fullName>
    </recommendedName>
</protein>
<reference evidence="1 2" key="1">
    <citation type="journal article" date="2015" name="Genome Announc.">
        <title>Complete genome sequences for 35 biothreat assay-relevant bacillus species.</title>
        <authorList>
            <person name="Johnson S.L."/>
            <person name="Daligault H.E."/>
            <person name="Davenport K.W."/>
            <person name="Jaissle J."/>
            <person name="Frey K.G."/>
            <person name="Ladner J.T."/>
            <person name="Broomall S.M."/>
            <person name="Bishop-Lilly K.A."/>
            <person name="Bruce D.C."/>
            <person name="Gibbons H.S."/>
            <person name="Coyne S.R."/>
            <person name="Lo C.C."/>
            <person name="Meincke L."/>
            <person name="Munk A.C."/>
            <person name="Koroleva G.I."/>
            <person name="Rosenzweig C.N."/>
            <person name="Palacios G.F."/>
            <person name="Redden C.L."/>
            <person name="Minogue T.D."/>
            <person name="Chain P.S."/>
        </authorList>
    </citation>
    <scope>NUCLEOTIDE SEQUENCE [LARGE SCALE GENOMIC DNA]</scope>
    <source>
        <strain evidence="2">ATCC 14581 / DSM 32 / JCM 2506 / NBRC 15308 / NCIMB 9376 / NCTC 10342 / NRRL B-14308 / VKM B-512</strain>
    </source>
</reference>
<dbReference type="GeneID" id="93645183"/>
<name>A0A0B6AMJ3_PRIM2</name>
<evidence type="ECO:0008006" key="3">
    <source>
        <dbReference type="Google" id="ProtNLM"/>
    </source>
</evidence>
<dbReference type="InterPro" id="IPR024096">
    <property type="entry name" value="NO_sig/Golgi_transp_ligand-bd"/>
</dbReference>
<organism evidence="1 2">
    <name type="scientific">Priestia megaterium (strain ATCC 14581 / DSM 32 / CCUG 1817 / JCM 2506 / NBRC 15308 / NCIMB 9376 / NCTC 10342 / NRRL B-14308 / VKM B-512 / Ford 19)</name>
    <name type="common">Bacillus megaterium</name>
    <dbReference type="NCBI Taxonomy" id="1348623"/>
    <lineage>
        <taxon>Bacteria</taxon>
        <taxon>Bacillati</taxon>
        <taxon>Bacillota</taxon>
        <taxon>Bacilli</taxon>
        <taxon>Bacillales</taxon>
        <taxon>Bacillaceae</taxon>
        <taxon>Priestia</taxon>
    </lineage>
</organism>
<evidence type="ECO:0000313" key="1">
    <source>
        <dbReference type="EMBL" id="AJI24731.1"/>
    </source>
</evidence>
<dbReference type="KEGG" id="bmeg:BG04_1717"/>
<proteinExistence type="predicted"/>
<dbReference type="PATRIC" id="fig|592022.4.peg.4709"/>
<sequence length="175" mass="20075">MSNLQTESQQELEETMETSEPNVTAETEGTLDHVSYFGYSLLRDVLIPELLGDETNAISYWAGKHLARKYPLNTMDEIVAFFKAASWGTLTLAKKDKYSLELELSGDVVSKRFQQETCSFHLESGFVAEQIQRQNNCLTEAYLTHKEKNGKVLISVQWDRKDILPTETRAERYKK</sequence>
<dbReference type="Pfam" id="PF10702">
    <property type="entry name" value="DUF2507"/>
    <property type="match status" value="1"/>
</dbReference>
<dbReference type="EMBL" id="CP009920">
    <property type="protein sequence ID" value="AJI24731.1"/>
    <property type="molecule type" value="Genomic_DNA"/>
</dbReference>